<keyword evidence="2" id="KW-1185">Reference proteome</keyword>
<gene>
    <name evidence="1" type="ORF">GCM10016272_14260</name>
</gene>
<proteinExistence type="predicted"/>
<organism evidence="1 2">
    <name type="scientific">Psychrobacter glaciei</name>
    <dbReference type="NCBI Taxonomy" id="619771"/>
    <lineage>
        <taxon>Bacteria</taxon>
        <taxon>Pseudomonadati</taxon>
        <taxon>Pseudomonadota</taxon>
        <taxon>Gammaproteobacteria</taxon>
        <taxon>Moraxellales</taxon>
        <taxon>Moraxellaceae</taxon>
        <taxon>Psychrobacter</taxon>
    </lineage>
</organism>
<evidence type="ECO:0000313" key="2">
    <source>
        <dbReference type="Proteomes" id="UP000610203"/>
    </source>
</evidence>
<reference evidence="2" key="1">
    <citation type="journal article" date="2019" name="Int. J. Syst. Evol. Microbiol.">
        <title>The Global Catalogue of Microorganisms (GCM) 10K type strain sequencing project: providing services to taxonomists for standard genome sequencing and annotation.</title>
        <authorList>
            <consortium name="The Broad Institute Genomics Platform"/>
            <consortium name="The Broad Institute Genome Sequencing Center for Infectious Disease"/>
            <person name="Wu L."/>
            <person name="Ma J."/>
        </authorList>
    </citation>
    <scope>NUCLEOTIDE SEQUENCE [LARGE SCALE GENOMIC DNA]</scope>
    <source>
        <strain evidence="2">KCTC 42280</strain>
    </source>
</reference>
<sequence>MDLRDVTKNQHFLPQVEQRLNAINPEAKSKNQKIYSFSIQDRDSCTVSIDSEIGVSICKNLSLNDLFSFDILGKEASKYNFEKLFHSYEVIIKANTESLLSKIHSPKTDVKLEIFNIFRSKFLNFIRNPYSIKKILNTFSELKGMIPTDPIHLANFNRVLNGNKPQQDHLCEQLGITKNDYEYWLATIFFLLNSMRADQPNFLDRLIKSIYENPNRLVRVCVYTYDDEKCLLSDRGYNTYVGGNSEMVWEFNLCSYAFIRYVFEDVDAYIPEFITKETIDFFKSMPKSISVESMHNDLAVLEIYNKHTVSFCHEHVFGASKEYEGVTVSL</sequence>
<evidence type="ECO:0000313" key="1">
    <source>
        <dbReference type="EMBL" id="GHD31787.1"/>
    </source>
</evidence>
<comment type="caution">
    <text evidence="1">The sequence shown here is derived from an EMBL/GenBank/DDBJ whole genome shotgun (WGS) entry which is preliminary data.</text>
</comment>
<protein>
    <recommendedName>
        <fullName evidence="3">DUF4238 domain-containing protein</fullName>
    </recommendedName>
</protein>
<evidence type="ECO:0008006" key="3">
    <source>
        <dbReference type="Google" id="ProtNLM"/>
    </source>
</evidence>
<dbReference type="RefSeq" id="WP_189583823.1">
    <property type="nucleotide sequence ID" value="NZ_BMZR01000002.1"/>
</dbReference>
<accession>A0ABQ3GRU8</accession>
<name>A0ABQ3GRU8_9GAMM</name>
<dbReference type="Proteomes" id="UP000610203">
    <property type="component" value="Unassembled WGS sequence"/>
</dbReference>
<dbReference type="EMBL" id="BMZR01000002">
    <property type="protein sequence ID" value="GHD31787.1"/>
    <property type="molecule type" value="Genomic_DNA"/>
</dbReference>